<name>A0ACB8C317_DERSI</name>
<reference evidence="1" key="1">
    <citation type="submission" date="2020-05" db="EMBL/GenBank/DDBJ databases">
        <title>Large-scale comparative analyses of tick genomes elucidate their genetic diversity and vector capacities.</title>
        <authorList>
            <person name="Jia N."/>
            <person name="Wang J."/>
            <person name="Shi W."/>
            <person name="Du L."/>
            <person name="Sun Y."/>
            <person name="Zhan W."/>
            <person name="Jiang J."/>
            <person name="Wang Q."/>
            <person name="Zhang B."/>
            <person name="Ji P."/>
            <person name="Sakyi L.B."/>
            <person name="Cui X."/>
            <person name="Yuan T."/>
            <person name="Jiang B."/>
            <person name="Yang W."/>
            <person name="Lam T.T.-Y."/>
            <person name="Chang Q."/>
            <person name="Ding S."/>
            <person name="Wang X."/>
            <person name="Zhu J."/>
            <person name="Ruan X."/>
            <person name="Zhao L."/>
            <person name="Wei J."/>
            <person name="Que T."/>
            <person name="Du C."/>
            <person name="Cheng J."/>
            <person name="Dai P."/>
            <person name="Han X."/>
            <person name="Huang E."/>
            <person name="Gao Y."/>
            <person name="Liu J."/>
            <person name="Shao H."/>
            <person name="Ye R."/>
            <person name="Li L."/>
            <person name="Wei W."/>
            <person name="Wang X."/>
            <person name="Wang C."/>
            <person name="Yang T."/>
            <person name="Huo Q."/>
            <person name="Li W."/>
            <person name="Guo W."/>
            <person name="Chen H."/>
            <person name="Zhou L."/>
            <person name="Ni X."/>
            <person name="Tian J."/>
            <person name="Zhou Y."/>
            <person name="Sheng Y."/>
            <person name="Liu T."/>
            <person name="Pan Y."/>
            <person name="Xia L."/>
            <person name="Li J."/>
            <person name="Zhao F."/>
            <person name="Cao W."/>
        </authorList>
    </citation>
    <scope>NUCLEOTIDE SEQUENCE</scope>
    <source>
        <strain evidence="1">Dsil-2018</strain>
    </source>
</reference>
<proteinExistence type="predicted"/>
<dbReference type="Proteomes" id="UP000821865">
    <property type="component" value="Chromosome 9"/>
</dbReference>
<evidence type="ECO:0000313" key="2">
    <source>
        <dbReference type="Proteomes" id="UP000821865"/>
    </source>
</evidence>
<sequence>MPQMRWTTNHGRPEMPLKLYKDLCDRQLRIYYVAAALEPYRSATCIAGEGVFQEDGQAHRHQVLSLRQPGRSLLLSRPGDVIPHRAQLGDVPPLLLVRVDGARHVVSRRADVHVIPPRHLYRRTVPRDFSTVLEKLFSDISVRQQ</sequence>
<comment type="caution">
    <text evidence="1">The sequence shown here is derived from an EMBL/GenBank/DDBJ whole genome shotgun (WGS) entry which is preliminary data.</text>
</comment>
<gene>
    <name evidence="1" type="ORF">HPB49_010648</name>
</gene>
<keyword evidence="2" id="KW-1185">Reference proteome</keyword>
<dbReference type="EMBL" id="CM023478">
    <property type="protein sequence ID" value="KAH7933233.1"/>
    <property type="molecule type" value="Genomic_DNA"/>
</dbReference>
<accession>A0ACB8C317</accession>
<evidence type="ECO:0000313" key="1">
    <source>
        <dbReference type="EMBL" id="KAH7933233.1"/>
    </source>
</evidence>
<organism evidence="1 2">
    <name type="scientific">Dermacentor silvarum</name>
    <name type="common">Tick</name>
    <dbReference type="NCBI Taxonomy" id="543639"/>
    <lineage>
        <taxon>Eukaryota</taxon>
        <taxon>Metazoa</taxon>
        <taxon>Ecdysozoa</taxon>
        <taxon>Arthropoda</taxon>
        <taxon>Chelicerata</taxon>
        <taxon>Arachnida</taxon>
        <taxon>Acari</taxon>
        <taxon>Parasitiformes</taxon>
        <taxon>Ixodida</taxon>
        <taxon>Ixodoidea</taxon>
        <taxon>Ixodidae</taxon>
        <taxon>Rhipicephalinae</taxon>
        <taxon>Dermacentor</taxon>
    </lineage>
</organism>
<protein>
    <submittedName>
        <fullName evidence="1">Uncharacterized protein</fullName>
    </submittedName>
</protein>